<organism evidence="2 3">
    <name type="scientific">Psylliodes chrysocephalus</name>
    <dbReference type="NCBI Taxonomy" id="3402493"/>
    <lineage>
        <taxon>Eukaryota</taxon>
        <taxon>Metazoa</taxon>
        <taxon>Ecdysozoa</taxon>
        <taxon>Arthropoda</taxon>
        <taxon>Hexapoda</taxon>
        <taxon>Insecta</taxon>
        <taxon>Pterygota</taxon>
        <taxon>Neoptera</taxon>
        <taxon>Endopterygota</taxon>
        <taxon>Coleoptera</taxon>
        <taxon>Polyphaga</taxon>
        <taxon>Cucujiformia</taxon>
        <taxon>Chrysomeloidea</taxon>
        <taxon>Chrysomelidae</taxon>
        <taxon>Galerucinae</taxon>
        <taxon>Alticini</taxon>
        <taxon>Psylliodes</taxon>
    </lineage>
</organism>
<gene>
    <name evidence="2" type="ORF">PSYICH_LOCUS5264</name>
</gene>
<sequence>MYAEATNSKKVDLVFIIPTANALTEHIKRVYFQVQSISKQGQDETLDPLEWGWELVDGELSSVTMSQEAGSEKILSKISCSCEIDCGTRCECAEEGWKAHLHASIAMAIAQTKKDTANRAENSDEEEDEKGEEGKEKRFEQDV</sequence>
<dbReference type="Proteomes" id="UP001153636">
    <property type="component" value="Chromosome 16"/>
</dbReference>
<evidence type="ECO:0000313" key="3">
    <source>
        <dbReference type="Proteomes" id="UP001153636"/>
    </source>
</evidence>
<dbReference type="AlphaFoldDB" id="A0A9P0CQL4"/>
<proteinExistence type="predicted"/>
<keyword evidence="3" id="KW-1185">Reference proteome</keyword>
<feature type="compositionally biased region" description="Basic and acidic residues" evidence="1">
    <location>
        <begin position="132"/>
        <end position="143"/>
    </location>
</feature>
<evidence type="ECO:0000313" key="2">
    <source>
        <dbReference type="EMBL" id="CAH1104110.1"/>
    </source>
</evidence>
<dbReference type="OrthoDB" id="6782940at2759"/>
<evidence type="ECO:0000256" key="1">
    <source>
        <dbReference type="SAM" id="MobiDB-lite"/>
    </source>
</evidence>
<feature type="compositionally biased region" description="Basic and acidic residues" evidence="1">
    <location>
        <begin position="112"/>
        <end position="122"/>
    </location>
</feature>
<dbReference type="EMBL" id="OV651828">
    <property type="protein sequence ID" value="CAH1104110.1"/>
    <property type="molecule type" value="Genomic_DNA"/>
</dbReference>
<accession>A0A9P0CQL4</accession>
<reference evidence="2" key="1">
    <citation type="submission" date="2022-01" db="EMBL/GenBank/DDBJ databases">
        <authorList>
            <person name="King R."/>
        </authorList>
    </citation>
    <scope>NUCLEOTIDE SEQUENCE</scope>
</reference>
<name>A0A9P0CQL4_9CUCU</name>
<feature type="region of interest" description="Disordered" evidence="1">
    <location>
        <begin position="112"/>
        <end position="143"/>
    </location>
</feature>
<protein>
    <submittedName>
        <fullName evidence="2">Uncharacterized protein</fullName>
    </submittedName>
</protein>